<dbReference type="Proteomes" id="UP001489004">
    <property type="component" value="Unassembled WGS sequence"/>
</dbReference>
<keyword evidence="1" id="KW-0732">Signal</keyword>
<dbReference type="AlphaFoldDB" id="A0AAW1PXI2"/>
<proteinExistence type="predicted"/>
<feature type="chain" id="PRO_5043620845" description="Secreted protein" evidence="1">
    <location>
        <begin position="30"/>
        <end position="149"/>
    </location>
</feature>
<evidence type="ECO:0000313" key="3">
    <source>
        <dbReference type="Proteomes" id="UP001489004"/>
    </source>
</evidence>
<keyword evidence="3" id="KW-1185">Reference proteome</keyword>
<evidence type="ECO:0000256" key="1">
    <source>
        <dbReference type="SAM" id="SignalP"/>
    </source>
</evidence>
<dbReference type="EMBL" id="JALJOR010000008">
    <property type="protein sequence ID" value="KAK9812854.1"/>
    <property type="molecule type" value="Genomic_DNA"/>
</dbReference>
<gene>
    <name evidence="2" type="ORF">WJX72_004733</name>
</gene>
<name>A0AAW1PXI2_9CHLO</name>
<sequence length="149" mass="16709">MLRRSITHARTAFPPFFFFTLFLSDVTSAELRAVPVGEAPPDLLPRHLLTATVFLTWSGQAVALDQVAAAVEAAWGEALVPIGLSREELFSTRYSSEAWWNKLTVPKIERCIVELPLPSLLLKMVKLVATEFHDGADWRAFRTPHPQCH</sequence>
<reference evidence="2 3" key="1">
    <citation type="journal article" date="2024" name="Nat. Commun.">
        <title>Phylogenomics reveals the evolutionary origins of lichenization in chlorophyte algae.</title>
        <authorList>
            <person name="Puginier C."/>
            <person name="Libourel C."/>
            <person name="Otte J."/>
            <person name="Skaloud P."/>
            <person name="Haon M."/>
            <person name="Grisel S."/>
            <person name="Petersen M."/>
            <person name="Berrin J.G."/>
            <person name="Delaux P.M."/>
            <person name="Dal Grande F."/>
            <person name="Keller J."/>
        </authorList>
    </citation>
    <scope>NUCLEOTIDE SEQUENCE [LARGE SCALE GENOMIC DNA]</scope>
    <source>
        <strain evidence="2 3">SAG 2043</strain>
    </source>
</reference>
<feature type="signal peptide" evidence="1">
    <location>
        <begin position="1"/>
        <end position="29"/>
    </location>
</feature>
<accession>A0AAW1PXI2</accession>
<evidence type="ECO:0008006" key="4">
    <source>
        <dbReference type="Google" id="ProtNLM"/>
    </source>
</evidence>
<comment type="caution">
    <text evidence="2">The sequence shown here is derived from an EMBL/GenBank/DDBJ whole genome shotgun (WGS) entry which is preliminary data.</text>
</comment>
<organism evidence="2 3">
    <name type="scientific">[Myrmecia] bisecta</name>
    <dbReference type="NCBI Taxonomy" id="41462"/>
    <lineage>
        <taxon>Eukaryota</taxon>
        <taxon>Viridiplantae</taxon>
        <taxon>Chlorophyta</taxon>
        <taxon>core chlorophytes</taxon>
        <taxon>Trebouxiophyceae</taxon>
        <taxon>Trebouxiales</taxon>
        <taxon>Trebouxiaceae</taxon>
        <taxon>Myrmecia</taxon>
    </lineage>
</organism>
<evidence type="ECO:0000313" key="2">
    <source>
        <dbReference type="EMBL" id="KAK9812854.1"/>
    </source>
</evidence>
<protein>
    <recommendedName>
        <fullName evidence="4">Secreted protein</fullName>
    </recommendedName>
</protein>